<dbReference type="PROSITE" id="PS50030">
    <property type="entry name" value="UBA"/>
    <property type="match status" value="1"/>
</dbReference>
<evidence type="ECO:0000313" key="13">
    <source>
        <dbReference type="Proteomes" id="UP000794436"/>
    </source>
</evidence>
<dbReference type="InterPro" id="IPR045379">
    <property type="entry name" value="Crinkler_N"/>
</dbReference>
<dbReference type="Pfam" id="PF00627">
    <property type="entry name" value="UBA"/>
    <property type="match status" value="1"/>
</dbReference>
<keyword evidence="6" id="KW-0547">Nucleotide-binding</keyword>
<evidence type="ECO:0000256" key="4">
    <source>
        <dbReference type="ARBA" id="ARBA00022525"/>
    </source>
</evidence>
<comment type="subcellular location">
    <subcellularLocation>
        <location evidence="1">Host cell</location>
    </subcellularLocation>
    <subcellularLocation>
        <location evidence="2">Secreted</location>
    </subcellularLocation>
</comment>
<dbReference type="GO" id="GO:0005524">
    <property type="term" value="F:ATP binding"/>
    <property type="evidence" value="ECO:0007669"/>
    <property type="project" value="UniProtKB-KW"/>
</dbReference>
<dbReference type="InterPro" id="IPR015940">
    <property type="entry name" value="UBA"/>
</dbReference>
<dbReference type="SUPFAM" id="SSF54495">
    <property type="entry name" value="UBC-like"/>
    <property type="match status" value="1"/>
</dbReference>
<dbReference type="InterPro" id="IPR009060">
    <property type="entry name" value="UBA-like_sf"/>
</dbReference>
<dbReference type="Gene3D" id="3.10.110.10">
    <property type="entry name" value="Ubiquitin Conjugating Enzyme"/>
    <property type="match status" value="1"/>
</dbReference>
<dbReference type="CDD" id="cd14312">
    <property type="entry name" value="UBA_II_E2_UBC27_like"/>
    <property type="match status" value="1"/>
</dbReference>
<dbReference type="GO" id="GO:0005576">
    <property type="term" value="C:extracellular region"/>
    <property type="evidence" value="ECO:0007669"/>
    <property type="project" value="UniProtKB-SubCell"/>
</dbReference>
<keyword evidence="8" id="KW-0067">ATP-binding</keyword>
<dbReference type="PROSITE" id="PS00183">
    <property type="entry name" value="UBC_1"/>
    <property type="match status" value="1"/>
</dbReference>
<dbReference type="GO" id="GO:0061631">
    <property type="term" value="F:ubiquitin conjugating enzyme activity"/>
    <property type="evidence" value="ECO:0007669"/>
    <property type="project" value="UniProtKB-EC"/>
</dbReference>
<dbReference type="EMBL" id="SPLM01000077">
    <property type="protein sequence ID" value="TMW61127.1"/>
    <property type="molecule type" value="Genomic_DNA"/>
</dbReference>
<dbReference type="InterPro" id="IPR000608">
    <property type="entry name" value="UBC"/>
</dbReference>
<dbReference type="GO" id="GO:0043657">
    <property type="term" value="C:host cell"/>
    <property type="evidence" value="ECO:0007669"/>
    <property type="project" value="UniProtKB-SubCell"/>
</dbReference>
<keyword evidence="5" id="KW-0808">Transferase</keyword>
<evidence type="ECO:0000259" key="11">
    <source>
        <dbReference type="PROSITE" id="PS50127"/>
    </source>
</evidence>
<keyword evidence="4" id="KW-0964">Secreted</keyword>
<feature type="active site" description="Glycyl thioester intermediate" evidence="9">
    <location>
        <position position="677"/>
    </location>
</feature>
<dbReference type="SMART" id="SM00165">
    <property type="entry name" value="UBA"/>
    <property type="match status" value="1"/>
</dbReference>
<evidence type="ECO:0000256" key="3">
    <source>
        <dbReference type="ARBA" id="ARBA00012486"/>
    </source>
</evidence>
<sequence>MDISGPPRPATFACIIVNHEPHAVLYVHVNLIRSVYQVMEAIKSHLGAAWEDRIAGEMDLYFAKHGDEWLSLSDPDVKALLEQGETTEGIAQLLGGSPLKTTLRVTTVLPESSLKTMADDQLHILVKLRPPVQEESFVPRPLPTINYEWKEPQPLISSASVGSTWDFQSPFDVNEISKTMRKHYRAWKEKRDDKSCHPIFTCIDGPGTGKSRLLDEFPRMLQEELVYPPNCEDAASMKKMLKKALVFKISFSREEVYWSVTSTVGCRMIFQLQDQLPWDIFSRFTSPRMTPDHVLWFLAQELEIPRDELCVILCVDDLQCLAKSTHDTVAARGEVCDDVNVPFHDTMRTLARLVNGAEYWVTVICSSTSFTDIYEYDILMRQWRVEVATRPLAHPTANGKRVFVSFSMEDAHLMEVLVDDMGGLPCALIELYQVLDTKSKTHGVQMFSFDAVYDWIVQAFRAKYPMNATQLASVRLAFLAVLRCESVTHLSHFGDLSLDKVLACGLMRVQNDCLMCPYVLYMLLDSEASPWEFLEQYLPRKERSDRSPWTTWEDFNIKFRVLKSLAWGEINDPYLRWGNLHEGARCGDYASGRVRKELEECQKDTALSGVFATARGDEATLDQLQGTIKGPEGTPYEGGVFNIEIVIPQQYPFEPPKMRFETKIWHPNISSQTGAICLDILKDQWSPALTIKTALLSIQALLSAAEPTDPQDAEVARMYMNDPEQFQNTARFWTETYAKERASDDDAAVSRLTDMGFPADQAKRALAECNGDENSAVEKLLSSM</sequence>
<dbReference type="AlphaFoldDB" id="A0A8K1FIV0"/>
<feature type="domain" description="UBA" evidence="10">
    <location>
        <begin position="742"/>
        <end position="783"/>
    </location>
</feature>
<feature type="domain" description="UBC core" evidence="11">
    <location>
        <begin position="589"/>
        <end position="739"/>
    </location>
</feature>
<evidence type="ECO:0000259" key="10">
    <source>
        <dbReference type="PROSITE" id="PS50030"/>
    </source>
</evidence>
<comment type="caution">
    <text evidence="12">The sequence shown here is derived from an EMBL/GenBank/DDBJ whole genome shotgun (WGS) entry which is preliminary data.</text>
</comment>
<dbReference type="Pfam" id="PF20147">
    <property type="entry name" value="Crinkler"/>
    <property type="match status" value="1"/>
</dbReference>
<keyword evidence="7" id="KW-0833">Ubl conjugation pathway</keyword>
<dbReference type="Gene3D" id="1.10.8.10">
    <property type="entry name" value="DNA helicase RuvA subunit, C-terminal domain"/>
    <property type="match status" value="1"/>
</dbReference>
<proteinExistence type="predicted"/>
<dbReference type="Proteomes" id="UP000794436">
    <property type="component" value="Unassembled WGS sequence"/>
</dbReference>
<dbReference type="EC" id="2.3.2.23" evidence="3"/>
<reference evidence="12" key="1">
    <citation type="submission" date="2019-03" db="EMBL/GenBank/DDBJ databases">
        <title>Long read genome sequence of the mycoparasitic Pythium oligandrum ATCC 38472 isolated from sugarbeet rhizosphere.</title>
        <authorList>
            <person name="Gaulin E."/>
        </authorList>
    </citation>
    <scope>NUCLEOTIDE SEQUENCE</scope>
    <source>
        <strain evidence="12">ATCC 38472_TT</strain>
    </source>
</reference>
<evidence type="ECO:0000256" key="8">
    <source>
        <dbReference type="ARBA" id="ARBA00022840"/>
    </source>
</evidence>
<name>A0A8K1FIV0_PYTOL</name>
<accession>A0A8K1FIV0</accession>
<dbReference type="InterPro" id="IPR041974">
    <property type="entry name" value="UBC27_UBA"/>
</dbReference>
<dbReference type="PANTHER" id="PTHR24068">
    <property type="entry name" value="UBIQUITIN-CONJUGATING ENZYME E2"/>
    <property type="match status" value="1"/>
</dbReference>
<keyword evidence="13" id="KW-1185">Reference proteome</keyword>
<organism evidence="12 13">
    <name type="scientific">Pythium oligandrum</name>
    <name type="common">Mycoparasitic fungus</name>
    <dbReference type="NCBI Taxonomy" id="41045"/>
    <lineage>
        <taxon>Eukaryota</taxon>
        <taxon>Sar</taxon>
        <taxon>Stramenopiles</taxon>
        <taxon>Oomycota</taxon>
        <taxon>Peronosporomycetes</taxon>
        <taxon>Pythiales</taxon>
        <taxon>Pythiaceae</taxon>
        <taxon>Pythium</taxon>
    </lineage>
</organism>
<gene>
    <name evidence="12" type="ORF">Poli38472_013590</name>
</gene>
<dbReference type="InterPro" id="IPR016135">
    <property type="entry name" value="UBQ-conjugating_enzyme/RWD"/>
</dbReference>
<dbReference type="SUPFAM" id="SSF46934">
    <property type="entry name" value="UBA-like"/>
    <property type="match status" value="1"/>
</dbReference>
<dbReference type="PROSITE" id="PS50127">
    <property type="entry name" value="UBC_2"/>
    <property type="match status" value="1"/>
</dbReference>
<dbReference type="Pfam" id="PF00179">
    <property type="entry name" value="UQ_con"/>
    <property type="match status" value="1"/>
</dbReference>
<protein>
    <recommendedName>
        <fullName evidence="3">E2 ubiquitin-conjugating enzyme</fullName>
        <ecNumber evidence="3">2.3.2.23</ecNumber>
    </recommendedName>
</protein>
<evidence type="ECO:0000256" key="7">
    <source>
        <dbReference type="ARBA" id="ARBA00022786"/>
    </source>
</evidence>
<dbReference type="OrthoDB" id="121753at2759"/>
<dbReference type="InterPro" id="IPR023313">
    <property type="entry name" value="UBQ-conjugating_AS"/>
</dbReference>
<evidence type="ECO:0000256" key="6">
    <source>
        <dbReference type="ARBA" id="ARBA00022741"/>
    </source>
</evidence>
<evidence type="ECO:0000256" key="1">
    <source>
        <dbReference type="ARBA" id="ARBA00004340"/>
    </source>
</evidence>
<dbReference type="FunFam" id="3.10.110.10:FF:000037">
    <property type="entry name" value="ubiquitin-conjugating enzyme E2 27"/>
    <property type="match status" value="1"/>
</dbReference>
<evidence type="ECO:0000256" key="2">
    <source>
        <dbReference type="ARBA" id="ARBA00004613"/>
    </source>
</evidence>
<evidence type="ECO:0000256" key="9">
    <source>
        <dbReference type="PROSITE-ProRule" id="PRU10133"/>
    </source>
</evidence>
<evidence type="ECO:0000313" key="12">
    <source>
        <dbReference type="EMBL" id="TMW61127.1"/>
    </source>
</evidence>
<dbReference type="CDD" id="cd23800">
    <property type="entry name" value="UBCc_UBE2K"/>
    <property type="match status" value="1"/>
</dbReference>
<dbReference type="SMART" id="SM00212">
    <property type="entry name" value="UBCc"/>
    <property type="match status" value="1"/>
</dbReference>
<evidence type="ECO:0000256" key="5">
    <source>
        <dbReference type="ARBA" id="ARBA00022679"/>
    </source>
</evidence>